<evidence type="ECO:0000313" key="1">
    <source>
        <dbReference type="EMBL" id="RXK55048.1"/>
    </source>
</evidence>
<accession>A0A4Q1C844</accession>
<protein>
    <submittedName>
        <fullName evidence="1">Uncharacterized protein</fullName>
    </submittedName>
</protein>
<dbReference type="EMBL" id="SDHX01000001">
    <property type="protein sequence ID" value="RXK55048.1"/>
    <property type="molecule type" value="Genomic_DNA"/>
</dbReference>
<gene>
    <name evidence="1" type="ORF">ESB00_03875</name>
</gene>
<reference evidence="1 2" key="1">
    <citation type="submission" date="2019-01" db="EMBL/GenBank/DDBJ databases">
        <title>Lacunisphaera sp. strain TWA-58.</title>
        <authorList>
            <person name="Chen W.-M."/>
        </authorList>
    </citation>
    <scope>NUCLEOTIDE SEQUENCE [LARGE SCALE GENOMIC DNA]</scope>
    <source>
        <strain evidence="1 2">TWA-58</strain>
    </source>
</reference>
<dbReference type="OrthoDB" id="9825687at2"/>
<dbReference type="RefSeq" id="WP_129046414.1">
    <property type="nucleotide sequence ID" value="NZ_SDHX01000001.1"/>
</dbReference>
<sequence length="161" mass="18240">MSTNFPYLVVPEELHRVFGSPVPGTRIYQKEGPQEETSYWSDAVFKVAGQCVSPGGVSMYAPVSRAAVHKRLKEGKLTGFFFTITHRKRNLFGLDLRTRELALGYIPVSECKAWKAEIEQRAIEKGAVTRAELEGDQPDWHGGFLRWGSRWAKEQAERAKK</sequence>
<organism evidence="1 2">
    <name type="scientific">Oleiharenicola lentus</name>
    <dbReference type="NCBI Taxonomy" id="2508720"/>
    <lineage>
        <taxon>Bacteria</taxon>
        <taxon>Pseudomonadati</taxon>
        <taxon>Verrucomicrobiota</taxon>
        <taxon>Opitutia</taxon>
        <taxon>Opitutales</taxon>
        <taxon>Opitutaceae</taxon>
        <taxon>Oleiharenicola</taxon>
    </lineage>
</organism>
<dbReference type="Proteomes" id="UP000290218">
    <property type="component" value="Unassembled WGS sequence"/>
</dbReference>
<proteinExistence type="predicted"/>
<keyword evidence="2" id="KW-1185">Reference proteome</keyword>
<comment type="caution">
    <text evidence="1">The sequence shown here is derived from an EMBL/GenBank/DDBJ whole genome shotgun (WGS) entry which is preliminary data.</text>
</comment>
<dbReference type="AlphaFoldDB" id="A0A4Q1C844"/>
<name>A0A4Q1C844_9BACT</name>
<evidence type="ECO:0000313" key="2">
    <source>
        <dbReference type="Proteomes" id="UP000290218"/>
    </source>
</evidence>